<evidence type="ECO:0000256" key="8">
    <source>
        <dbReference type="SAM" id="Phobius"/>
    </source>
</evidence>
<dbReference type="InterPro" id="IPR006043">
    <property type="entry name" value="NCS2"/>
</dbReference>
<dbReference type="CDD" id="cd23454">
    <property type="entry name" value="beta-trefoil_Ricin_GllA-1"/>
    <property type="match status" value="1"/>
</dbReference>
<dbReference type="GO" id="GO:0015854">
    <property type="term" value="P:guanine transport"/>
    <property type="evidence" value="ECO:0007669"/>
    <property type="project" value="TreeGrafter"/>
</dbReference>
<proteinExistence type="inferred from homology"/>
<feature type="transmembrane region" description="Helical" evidence="8">
    <location>
        <begin position="304"/>
        <end position="323"/>
    </location>
</feature>
<dbReference type="GO" id="GO:0015853">
    <property type="term" value="P:adenine transport"/>
    <property type="evidence" value="ECO:0007669"/>
    <property type="project" value="TreeGrafter"/>
</dbReference>
<dbReference type="SMART" id="SM00458">
    <property type="entry name" value="RICIN"/>
    <property type="match status" value="1"/>
</dbReference>
<evidence type="ECO:0000313" key="10">
    <source>
        <dbReference type="EMBL" id="OZJ04138.1"/>
    </source>
</evidence>
<dbReference type="PANTHER" id="PTHR43337">
    <property type="entry name" value="XANTHINE/URACIL PERMEASE C887.17-RELATED"/>
    <property type="match status" value="1"/>
</dbReference>
<evidence type="ECO:0000259" key="9">
    <source>
        <dbReference type="SMART" id="SM00458"/>
    </source>
</evidence>
<dbReference type="InterPro" id="IPR035992">
    <property type="entry name" value="Ricin_B-like_lectins"/>
</dbReference>
<keyword evidence="6 8" id="KW-0472">Membrane</keyword>
<evidence type="ECO:0000256" key="1">
    <source>
        <dbReference type="ARBA" id="ARBA00004127"/>
    </source>
</evidence>
<evidence type="ECO:0000256" key="5">
    <source>
        <dbReference type="ARBA" id="ARBA00022989"/>
    </source>
</evidence>
<keyword evidence="11" id="KW-1185">Reference proteome</keyword>
<dbReference type="Gene3D" id="2.80.10.50">
    <property type="match status" value="1"/>
</dbReference>
<feature type="transmembrane region" description="Helical" evidence="8">
    <location>
        <begin position="335"/>
        <end position="359"/>
    </location>
</feature>
<feature type="domain" description="Ricin B lectin" evidence="9">
    <location>
        <begin position="5"/>
        <end position="145"/>
    </location>
</feature>
<comment type="subcellular location">
    <subcellularLocation>
        <location evidence="1">Endomembrane system</location>
        <topology evidence="1">Multi-pass membrane protein</topology>
    </subcellularLocation>
</comment>
<evidence type="ECO:0000256" key="4">
    <source>
        <dbReference type="ARBA" id="ARBA00022692"/>
    </source>
</evidence>
<dbReference type="AlphaFoldDB" id="A0A261Y0P5"/>
<comment type="caution">
    <text evidence="10">The sequence shown here is derived from an EMBL/GenBank/DDBJ whole genome shotgun (WGS) entry which is preliminary data.</text>
</comment>
<evidence type="ECO:0000313" key="11">
    <source>
        <dbReference type="Proteomes" id="UP000242875"/>
    </source>
</evidence>
<keyword evidence="5 8" id="KW-1133">Transmembrane helix</keyword>
<dbReference type="PANTHER" id="PTHR43337:SF1">
    <property type="entry name" value="XANTHINE_URACIL PERMEASE C887.17-RELATED"/>
    <property type="match status" value="1"/>
</dbReference>
<dbReference type="Pfam" id="PF00652">
    <property type="entry name" value="Ricin_B_lectin"/>
    <property type="match status" value="1"/>
</dbReference>
<feature type="transmembrane region" description="Helical" evidence="8">
    <location>
        <begin position="251"/>
        <end position="272"/>
    </location>
</feature>
<reference evidence="10 11" key="1">
    <citation type="journal article" date="2017" name="Mycologia">
        <title>Bifiguratus adelaidae, gen. et sp. nov., a new member of Mucoromycotina in endophytic and soil-dwelling habitats.</title>
        <authorList>
            <person name="Torres-Cruz T.J."/>
            <person name="Billingsley Tobias T.L."/>
            <person name="Almatruk M."/>
            <person name="Hesse C."/>
            <person name="Kuske C.R."/>
            <person name="Desiro A."/>
            <person name="Benucci G.M."/>
            <person name="Bonito G."/>
            <person name="Stajich J.E."/>
            <person name="Dunlap C."/>
            <person name="Arnold A.E."/>
            <person name="Porras-Alfaro A."/>
        </authorList>
    </citation>
    <scope>NUCLEOTIDE SEQUENCE [LARGE SCALE GENOMIC DNA]</scope>
    <source>
        <strain evidence="10 11">AZ0501</strain>
    </source>
</reference>
<dbReference type="PROSITE" id="PS50231">
    <property type="entry name" value="RICIN_B_LECTIN"/>
    <property type="match status" value="1"/>
</dbReference>
<organism evidence="10 11">
    <name type="scientific">Bifiguratus adelaidae</name>
    <dbReference type="NCBI Taxonomy" id="1938954"/>
    <lineage>
        <taxon>Eukaryota</taxon>
        <taxon>Fungi</taxon>
        <taxon>Fungi incertae sedis</taxon>
        <taxon>Mucoromycota</taxon>
        <taxon>Mucoromycotina</taxon>
        <taxon>Endogonomycetes</taxon>
        <taxon>Endogonales</taxon>
        <taxon>Endogonales incertae sedis</taxon>
        <taxon>Bifiguratus</taxon>
    </lineage>
</organism>
<keyword evidence="3" id="KW-0813">Transport</keyword>
<evidence type="ECO:0000256" key="6">
    <source>
        <dbReference type="ARBA" id="ARBA00023136"/>
    </source>
</evidence>
<dbReference type="Proteomes" id="UP000242875">
    <property type="component" value="Unassembled WGS sequence"/>
</dbReference>
<keyword evidence="4 8" id="KW-0812">Transmembrane</keyword>
<dbReference type="GO" id="GO:0005345">
    <property type="term" value="F:purine nucleobase transmembrane transporter activity"/>
    <property type="evidence" value="ECO:0007669"/>
    <property type="project" value="TreeGrafter"/>
</dbReference>
<dbReference type="InterPro" id="IPR000772">
    <property type="entry name" value="Ricin_B_lectin"/>
</dbReference>
<evidence type="ECO:0000256" key="3">
    <source>
        <dbReference type="ARBA" id="ARBA00022448"/>
    </source>
</evidence>
<accession>A0A261Y0P5</accession>
<comment type="similarity">
    <text evidence="2">Belongs to the nucleobase:cation symporter-2 (NCS2) (TC 2.A.40) family. Azg-like subfamily.</text>
</comment>
<gene>
    <name evidence="10" type="ORF">BZG36_02836</name>
</gene>
<dbReference type="SUPFAM" id="SSF50370">
    <property type="entry name" value="Ricin B-like lectins"/>
    <property type="match status" value="1"/>
</dbReference>
<dbReference type="EMBL" id="MVBO01000052">
    <property type="protein sequence ID" value="OZJ04138.1"/>
    <property type="molecule type" value="Genomic_DNA"/>
</dbReference>
<feature type="transmembrane region" description="Helical" evidence="8">
    <location>
        <begin position="511"/>
        <end position="531"/>
    </location>
</feature>
<dbReference type="GO" id="GO:0012505">
    <property type="term" value="C:endomembrane system"/>
    <property type="evidence" value="ECO:0007669"/>
    <property type="project" value="UniProtKB-SubCell"/>
</dbReference>
<feature type="region of interest" description="Disordered" evidence="7">
    <location>
        <begin position="569"/>
        <end position="629"/>
    </location>
</feature>
<dbReference type="Pfam" id="PF00860">
    <property type="entry name" value="Xan_ur_permease"/>
    <property type="match status" value="1"/>
</dbReference>
<dbReference type="GO" id="GO:0005886">
    <property type="term" value="C:plasma membrane"/>
    <property type="evidence" value="ECO:0007669"/>
    <property type="project" value="TreeGrafter"/>
</dbReference>
<feature type="transmembrane region" description="Helical" evidence="8">
    <location>
        <begin position="457"/>
        <end position="476"/>
    </location>
</feature>
<dbReference type="InterPro" id="IPR045018">
    <property type="entry name" value="Azg-like"/>
</dbReference>
<dbReference type="OrthoDB" id="431212at2759"/>
<evidence type="ECO:0000256" key="7">
    <source>
        <dbReference type="SAM" id="MobiDB-lite"/>
    </source>
</evidence>
<name>A0A261Y0P5_9FUNG</name>
<protein>
    <recommendedName>
        <fullName evidence="9">Ricin B lectin domain-containing protein</fullName>
    </recommendedName>
</protein>
<evidence type="ECO:0000256" key="2">
    <source>
        <dbReference type="ARBA" id="ARBA00005697"/>
    </source>
</evidence>
<sequence>MNFPDGFFYIKSRKHGQVVDIEGEDKNDGKVVMKSQKHDEARDSQLWYYSEGFIVSKLSGKVLDVRGGTLTKKDSFKFICTYDRKIIASADNQQWEYRDGFIFLLSDPHVVLDIRGDSDAEGARVIAYPRKLVYQEHDNQLWDLVPAGDVRADKEVLFEVNFPEDETDELYQNPYFQLAGSGAKKERAGTLFSTELRAGLTTFVAMAYIISVNASIISDSGGPCVCTNATDPACLEDQEYLDCVFVVKQDLITGTTVASIIATFLMGVLANLPLGLAPGMGLNAYFTYTVVGFHGTGKIPYETALAAVFIEGLIFIVLSVLGIRQWLARLIPMSIKIAMGAGIGMYLAFIGLQTSAGIGLVTADPTLGVFNFDLSGGQVWIALITFLYIDIMDTTGTLYSMARFGGFLDEKGDFERSTLAFLSDATSISIGSCFGTSPCTAFIESGAGITEGGRTGITALTICFMFFVSLLFAPVFASFPPWATGPALIVVGSMMATNIRHVNWDYAGDAIPAFLTVILMPLTYSIAYGVIGGVISYIVLNVGARLNITGVSIIPPWMVRLHAHARGKSSNASSVEERTGYPVGGVEKATESRVSMPDVEGDVEVSPRLTHLGEEHATYESVGGDEEKR</sequence>